<evidence type="ECO:0000256" key="5">
    <source>
        <dbReference type="ARBA" id="ARBA00022695"/>
    </source>
</evidence>
<dbReference type="CDD" id="cd11364">
    <property type="entry name" value="RNase_PH_PNPase_2"/>
    <property type="match status" value="1"/>
</dbReference>
<dbReference type="Gene3D" id="3.30.230.70">
    <property type="entry name" value="GHMP Kinase, N-terminal domain"/>
    <property type="match status" value="2"/>
</dbReference>
<evidence type="ECO:0000256" key="1">
    <source>
        <dbReference type="ARBA" id="ARBA00007404"/>
    </source>
</evidence>
<keyword evidence="6 8" id="KW-0694">RNA-binding</keyword>
<dbReference type="EMBL" id="RFKV01000047">
    <property type="protein sequence ID" value="RMD77286.1"/>
    <property type="molecule type" value="Genomic_DNA"/>
</dbReference>
<dbReference type="SUPFAM" id="SSF55666">
    <property type="entry name" value="Ribonuclease PH domain 2-like"/>
    <property type="match status" value="2"/>
</dbReference>
<evidence type="ECO:0000256" key="2">
    <source>
        <dbReference type="ARBA" id="ARBA00012416"/>
    </source>
</evidence>
<dbReference type="GO" id="GO:0006402">
    <property type="term" value="P:mRNA catabolic process"/>
    <property type="evidence" value="ECO:0007669"/>
    <property type="project" value="UniProtKB-UniRule"/>
</dbReference>
<dbReference type="InterPro" id="IPR036612">
    <property type="entry name" value="KH_dom_type_1_sf"/>
</dbReference>
<evidence type="ECO:0000256" key="6">
    <source>
        <dbReference type="ARBA" id="ARBA00022884"/>
    </source>
</evidence>
<feature type="domain" description="S1 motif" evidence="9">
    <location>
        <begin position="639"/>
        <end position="707"/>
    </location>
</feature>
<dbReference type="InterPro" id="IPR012162">
    <property type="entry name" value="PNPase"/>
</dbReference>
<dbReference type="InterPro" id="IPR004088">
    <property type="entry name" value="KH_dom_type_1"/>
</dbReference>
<dbReference type="SMART" id="SM00322">
    <property type="entry name" value="KH"/>
    <property type="match status" value="1"/>
</dbReference>
<dbReference type="GO" id="GO:0000175">
    <property type="term" value="F:3'-5'-RNA exonuclease activity"/>
    <property type="evidence" value="ECO:0007669"/>
    <property type="project" value="TreeGrafter"/>
</dbReference>
<dbReference type="Pfam" id="PF00013">
    <property type="entry name" value="KH_1"/>
    <property type="match status" value="1"/>
</dbReference>
<comment type="caution">
    <text evidence="10">The sequence shown here is derived from an EMBL/GenBank/DDBJ whole genome shotgun (WGS) entry which is preliminary data.</text>
</comment>
<dbReference type="CDD" id="cd02393">
    <property type="entry name" value="KH-I_PNPase"/>
    <property type="match status" value="1"/>
</dbReference>
<dbReference type="InterPro" id="IPR027408">
    <property type="entry name" value="PNPase/RNase_PH_dom_sf"/>
</dbReference>
<dbReference type="PIRSF" id="PIRSF005499">
    <property type="entry name" value="PNPase"/>
    <property type="match status" value="1"/>
</dbReference>
<dbReference type="InterPro" id="IPR001247">
    <property type="entry name" value="ExoRNase_PH_dom1"/>
</dbReference>
<dbReference type="EC" id="2.7.7.8" evidence="2 7"/>
<dbReference type="InterPro" id="IPR036345">
    <property type="entry name" value="ExoRNase_PH_dom2_sf"/>
</dbReference>
<dbReference type="AlphaFoldDB" id="A0A3M0Z1E3"/>
<dbReference type="InterPro" id="IPR015848">
    <property type="entry name" value="PNPase_PH_RNA-bd_bac/org-type"/>
</dbReference>
<dbReference type="InterPro" id="IPR004087">
    <property type="entry name" value="KH_dom"/>
</dbReference>
<dbReference type="Pfam" id="PF03726">
    <property type="entry name" value="PNPase"/>
    <property type="match status" value="1"/>
</dbReference>
<reference evidence="10 11" key="1">
    <citation type="submission" date="2018-10" db="EMBL/GenBank/DDBJ databases">
        <title>Thermophilic Lithotrophy and Phototrophy in an Intertidal, Iron-rich, Geothermal Spring.</title>
        <authorList>
            <person name="Ward L.M."/>
            <person name="Idei A."/>
            <person name="Nakagawa M."/>
            <person name="Ueno Y."/>
            <person name="Fischer W."/>
            <person name="Mcglynn S.E."/>
        </authorList>
    </citation>
    <scope>NUCLEOTIDE SEQUENCE [LARGE SCALE GENOMIC DNA]</scope>
    <source>
        <strain evidence="10">J137</strain>
    </source>
</reference>
<dbReference type="PROSITE" id="PS50084">
    <property type="entry name" value="KH_TYPE_1"/>
    <property type="match status" value="1"/>
</dbReference>
<dbReference type="GO" id="GO:0006396">
    <property type="term" value="P:RNA processing"/>
    <property type="evidence" value="ECO:0007669"/>
    <property type="project" value="InterPro"/>
</dbReference>
<dbReference type="FunFam" id="3.30.1370.10:FF:000001">
    <property type="entry name" value="Polyribonucleotide nucleotidyltransferase"/>
    <property type="match status" value="1"/>
</dbReference>
<dbReference type="InterPro" id="IPR036456">
    <property type="entry name" value="PNPase_PH_RNA-bd_sf"/>
</dbReference>
<dbReference type="PROSITE" id="PS50126">
    <property type="entry name" value="S1"/>
    <property type="match status" value="1"/>
</dbReference>
<dbReference type="SUPFAM" id="SSF50249">
    <property type="entry name" value="Nucleic acid-binding proteins"/>
    <property type="match status" value="1"/>
</dbReference>
<dbReference type="Gene3D" id="2.40.50.140">
    <property type="entry name" value="Nucleic acid-binding proteins"/>
    <property type="match status" value="1"/>
</dbReference>
<sequence>MLKKKSYNVSDQTLIISTGQLANLSAGSVTLQLGNTTLLATTTVSKNESEQDFFPLSVDYVERMYARGAISGSRYYKREGFPSDEAIIKARQVDHSIRSLFPKGFRRAVSVILTVLSYDEKNDPEILTVLGASLSLMLSGVPYAGPSSSCVVCIRPDGEVVVNPFVDDRENMLAEIIVSGLDDKFLNVEGWAKEISNEQMEKILLKSMEQIKIFNEIQRDFYKYVKESEYFVQIDDDLELPTSPELIDYVKTNYFEEIRSALFVDEKEDRSDMLLEIKKKIHEQWNAEHETVDDKKLFEIHLAVEYVARKILREAVLIEEKRVSGRGLEEIRPISAEVDIIPHVHGSALFNRGLTQSLSIVTLGALSMSQEIDEMEGETKKRFMHHYNFPPFATGESSKYSFKPGRREIGHGAIGENALKHMIPSEQDFPYTIRVVSEILTSNGSTSMAATCASSMALMAAGVPLKSAVAGIGVGLITEDGNDENYKLLLDIEGIEDFYGDMDFKVTGTINGITAIQFENKLRGVKFGVLSNALRLAEKGRLQILDVMNHVIARSRDKLSANAPVVESLKIQKEQIGELIGPGGKNIREIIQDASDRFGKTVDININDDGTIHVTAINKAQSEFVKSKIESMFAKPEVGKVYDGIVDKVVPFGVFVNVSNNISGLLHISEMSPVNKNPDINKIFKPGDKIKVKISKVEGGRTCFTLIGVLNPPDFINKLDTMVSNNATRSQYQINGYKIRPRSKIN</sequence>
<proteinExistence type="inferred from homology"/>
<evidence type="ECO:0000256" key="7">
    <source>
        <dbReference type="NCBIfam" id="TIGR03591"/>
    </source>
</evidence>
<evidence type="ECO:0000313" key="10">
    <source>
        <dbReference type="EMBL" id="RMD77286.1"/>
    </source>
</evidence>
<keyword evidence="5 10" id="KW-0548">Nucleotidyltransferase</keyword>
<dbReference type="Gene3D" id="3.30.1370.10">
    <property type="entry name" value="K Homology domain, type 1"/>
    <property type="match status" value="1"/>
</dbReference>
<dbReference type="SUPFAM" id="SSF46915">
    <property type="entry name" value="Polynucleotide phosphorylase/guanosine pentaphosphate synthase (PNPase/GPSI), domain 3"/>
    <property type="match status" value="1"/>
</dbReference>
<evidence type="ECO:0000259" key="9">
    <source>
        <dbReference type="PROSITE" id="PS50126"/>
    </source>
</evidence>
<evidence type="ECO:0000256" key="3">
    <source>
        <dbReference type="ARBA" id="ARBA00022490"/>
    </source>
</evidence>
<dbReference type="NCBIfam" id="NF008805">
    <property type="entry name" value="PRK11824.1"/>
    <property type="match status" value="1"/>
</dbReference>
<dbReference type="GO" id="GO:0003723">
    <property type="term" value="F:RNA binding"/>
    <property type="evidence" value="ECO:0007669"/>
    <property type="project" value="UniProtKB-UniRule"/>
</dbReference>
<dbReference type="SUPFAM" id="SSF54791">
    <property type="entry name" value="Eukaryotic type KH-domain (KH-domain type I)"/>
    <property type="match status" value="1"/>
</dbReference>
<dbReference type="GO" id="GO:0005829">
    <property type="term" value="C:cytosol"/>
    <property type="evidence" value="ECO:0007669"/>
    <property type="project" value="TreeGrafter"/>
</dbReference>
<dbReference type="InterPro" id="IPR003029">
    <property type="entry name" value="S1_domain"/>
</dbReference>
<dbReference type="InterPro" id="IPR012340">
    <property type="entry name" value="NA-bd_OB-fold"/>
</dbReference>
<evidence type="ECO:0000256" key="8">
    <source>
        <dbReference type="PROSITE-ProRule" id="PRU00117"/>
    </source>
</evidence>
<protein>
    <recommendedName>
        <fullName evidence="2 7">Polyribonucleotide nucleotidyltransferase</fullName>
        <ecNumber evidence="2 7">2.7.7.8</ecNumber>
    </recommendedName>
</protein>
<dbReference type="InterPro" id="IPR020568">
    <property type="entry name" value="Ribosomal_Su5_D2-typ_SF"/>
</dbReference>
<dbReference type="GO" id="GO:0004654">
    <property type="term" value="F:polyribonucleotide nucleotidyltransferase activity"/>
    <property type="evidence" value="ECO:0007669"/>
    <property type="project" value="UniProtKB-UniRule"/>
</dbReference>
<dbReference type="SMART" id="SM00316">
    <property type="entry name" value="S1"/>
    <property type="match status" value="1"/>
</dbReference>
<dbReference type="Proteomes" id="UP000269410">
    <property type="component" value="Unassembled WGS sequence"/>
</dbReference>
<gene>
    <name evidence="10" type="ORF">D6810_01365</name>
</gene>
<dbReference type="PANTHER" id="PTHR11252:SF0">
    <property type="entry name" value="POLYRIBONUCLEOTIDE NUCLEOTIDYLTRANSFERASE 1, MITOCHONDRIAL"/>
    <property type="match status" value="1"/>
</dbReference>
<accession>A0A3M0Z1E3</accession>
<name>A0A3M0Z1E3_9BACT</name>
<dbReference type="NCBIfam" id="TIGR03591">
    <property type="entry name" value="polynuc_phos"/>
    <property type="match status" value="1"/>
</dbReference>
<dbReference type="Pfam" id="PF00575">
    <property type="entry name" value="S1"/>
    <property type="match status" value="1"/>
</dbReference>
<dbReference type="PANTHER" id="PTHR11252">
    <property type="entry name" value="POLYRIBONUCLEOTIDE NUCLEOTIDYLTRANSFERASE"/>
    <property type="match status" value="1"/>
</dbReference>
<dbReference type="SUPFAM" id="SSF54211">
    <property type="entry name" value="Ribosomal protein S5 domain 2-like"/>
    <property type="match status" value="2"/>
</dbReference>
<keyword evidence="4 10" id="KW-0808">Transferase</keyword>
<comment type="similarity">
    <text evidence="1">Belongs to the polyribonucleotide nucleotidyltransferase family.</text>
</comment>
<organism evidence="10 11">
    <name type="scientific">Candidatus Dojkabacteria bacterium</name>
    <dbReference type="NCBI Taxonomy" id="2099670"/>
    <lineage>
        <taxon>Bacteria</taxon>
        <taxon>Candidatus Dojkabacteria</taxon>
    </lineage>
</organism>
<evidence type="ECO:0000313" key="11">
    <source>
        <dbReference type="Proteomes" id="UP000269410"/>
    </source>
</evidence>
<keyword evidence="3" id="KW-0963">Cytoplasm</keyword>
<dbReference type="Pfam" id="PF01138">
    <property type="entry name" value="RNase_PH"/>
    <property type="match status" value="2"/>
</dbReference>
<evidence type="ECO:0000256" key="4">
    <source>
        <dbReference type="ARBA" id="ARBA00022679"/>
    </source>
</evidence>